<sequence>MVNEYKKIVLLKGLEVISDYHFSMVKSLLAKELKLTRKMQDEYNRIKIADLLEDKFKNDAGLNKLISVLKDIPMLEELAGELKKEKMKGNWNPERKLNYLQKRKKASLEKTETKKNKISGSKTIKKPEDQTHPSSSAQASMTEMMDHFLPAQMAASTLSRAPSTEHQKKAQCHLASRRSVLHKGPMIVMVLKATDPFEYESAEEGKSSMFHATVATENQFFQVKVFNTDLKEKFAKNKVITISNYLECKGILEVNDVSVVSEAGLDQKIEVPNSVIKRANETPKIDHLRKQAPGTIVYGLFMLHTKKVNKKNTIYEIQDNTGKIDVMGSGKWHNIQCDEGNKLRLFCFQLRTINRKLTLVCGDHSFIKVGTRQNISLPKGKSGFLAFEKPSS</sequence>
<dbReference type="Gene3D" id="1.10.533.10">
    <property type="entry name" value="Death Domain, Fas"/>
    <property type="match status" value="1"/>
</dbReference>
<dbReference type="InterPro" id="IPR011029">
    <property type="entry name" value="DEATH-like_dom_sf"/>
</dbReference>
<dbReference type="GO" id="GO:0005829">
    <property type="term" value="C:cytosol"/>
    <property type="evidence" value="ECO:0007669"/>
    <property type="project" value="TreeGrafter"/>
</dbReference>
<dbReference type="PROSITE" id="PS50824">
    <property type="entry name" value="DAPIN"/>
    <property type="match status" value="1"/>
</dbReference>
<name>A0A8C9Q6I3_SPEDA</name>
<dbReference type="FunFam" id="2.40.50.140:FF:000101">
    <property type="entry name" value="Myeloid cell nuclear differentiation antigen"/>
    <property type="match status" value="1"/>
</dbReference>
<evidence type="ECO:0000256" key="4">
    <source>
        <dbReference type="SAM" id="MobiDB-lite"/>
    </source>
</evidence>
<dbReference type="Proteomes" id="UP000694422">
    <property type="component" value="Unplaced"/>
</dbReference>
<evidence type="ECO:0000313" key="8">
    <source>
        <dbReference type="Proteomes" id="UP000694422"/>
    </source>
</evidence>
<evidence type="ECO:0000256" key="1">
    <source>
        <dbReference type="ARBA" id="ARBA00004123"/>
    </source>
</evidence>
<evidence type="ECO:0000259" key="5">
    <source>
        <dbReference type="PROSITE" id="PS50824"/>
    </source>
</evidence>
<evidence type="ECO:0000256" key="2">
    <source>
        <dbReference type="ARBA" id="ARBA00008647"/>
    </source>
</evidence>
<dbReference type="PROSITE" id="PS50834">
    <property type="entry name" value="HIN_200"/>
    <property type="match status" value="1"/>
</dbReference>
<dbReference type="AlphaFoldDB" id="A0A8C9Q6I3"/>
<organism evidence="7 8">
    <name type="scientific">Spermophilus dauricus</name>
    <name type="common">Daurian ground squirrel</name>
    <dbReference type="NCBI Taxonomy" id="99837"/>
    <lineage>
        <taxon>Eukaryota</taxon>
        <taxon>Metazoa</taxon>
        <taxon>Chordata</taxon>
        <taxon>Craniata</taxon>
        <taxon>Vertebrata</taxon>
        <taxon>Euteleostomi</taxon>
        <taxon>Mammalia</taxon>
        <taxon>Eutheria</taxon>
        <taxon>Euarchontoglires</taxon>
        <taxon>Glires</taxon>
        <taxon>Rodentia</taxon>
        <taxon>Sciuromorpha</taxon>
        <taxon>Sciuridae</taxon>
        <taxon>Xerinae</taxon>
        <taxon>Marmotini</taxon>
        <taxon>Spermophilus</taxon>
    </lineage>
</organism>
<dbReference type="Ensembl" id="ENSSDAT00000023336.1">
    <property type="protein sequence ID" value="ENSSDAP00000020416.1"/>
    <property type="gene ID" value="ENSSDAG00000018599.1"/>
</dbReference>
<evidence type="ECO:0000259" key="6">
    <source>
        <dbReference type="PROSITE" id="PS50834"/>
    </source>
</evidence>
<dbReference type="InterPro" id="IPR004021">
    <property type="entry name" value="HIN200/IF120x"/>
</dbReference>
<dbReference type="FunFam" id="1.10.533.10:FF:000011">
    <property type="entry name" value="Myeloid cell nuclear differentiation antigen"/>
    <property type="match status" value="1"/>
</dbReference>
<protein>
    <recommendedName>
        <fullName evidence="9">Myeloid cell nuclear differentiation antigen</fullName>
    </recommendedName>
</protein>
<dbReference type="InterPro" id="IPR040205">
    <property type="entry name" value="HIN-200"/>
</dbReference>
<dbReference type="InterPro" id="IPR004020">
    <property type="entry name" value="DAPIN"/>
</dbReference>
<dbReference type="PANTHER" id="PTHR12200:SF25">
    <property type="entry name" value="PYRIN AND HIN DOMAIN-CONTAINING PROTEIN 1"/>
    <property type="match status" value="1"/>
</dbReference>
<evidence type="ECO:0000313" key="7">
    <source>
        <dbReference type="Ensembl" id="ENSSDAP00000020416.1"/>
    </source>
</evidence>
<dbReference type="GO" id="GO:0003690">
    <property type="term" value="F:double-stranded DNA binding"/>
    <property type="evidence" value="ECO:0007669"/>
    <property type="project" value="TreeGrafter"/>
</dbReference>
<dbReference type="Pfam" id="PF02760">
    <property type="entry name" value="HIN"/>
    <property type="match status" value="1"/>
</dbReference>
<dbReference type="GO" id="GO:0005654">
    <property type="term" value="C:nucleoplasm"/>
    <property type="evidence" value="ECO:0007669"/>
    <property type="project" value="TreeGrafter"/>
</dbReference>
<dbReference type="PANTHER" id="PTHR12200">
    <property type="entry name" value="INTERFERON-INDUCIBLE PROTEIN AIM2 FAMILY MEMBER"/>
    <property type="match status" value="1"/>
</dbReference>
<dbReference type="Gene3D" id="2.40.50.140">
    <property type="entry name" value="Nucleic acid-binding proteins"/>
    <property type="match status" value="2"/>
</dbReference>
<dbReference type="SMART" id="SM01289">
    <property type="entry name" value="PYRIN"/>
    <property type="match status" value="1"/>
</dbReference>
<keyword evidence="3" id="KW-0539">Nucleus</keyword>
<dbReference type="FunFam" id="2.40.50.140:FF:000105">
    <property type="entry name" value="Myeloid cell nuclear differentiation antigen"/>
    <property type="match status" value="1"/>
</dbReference>
<keyword evidence="8" id="KW-1185">Reference proteome</keyword>
<dbReference type="GO" id="GO:0002218">
    <property type="term" value="P:activation of innate immune response"/>
    <property type="evidence" value="ECO:0007669"/>
    <property type="project" value="InterPro"/>
</dbReference>
<feature type="compositionally biased region" description="Basic and acidic residues" evidence="4">
    <location>
        <begin position="106"/>
        <end position="115"/>
    </location>
</feature>
<dbReference type="CDD" id="cd08305">
    <property type="entry name" value="Pyrin"/>
    <property type="match status" value="1"/>
</dbReference>
<feature type="domain" description="Pyrin" evidence="5">
    <location>
        <begin position="1"/>
        <end position="88"/>
    </location>
</feature>
<reference evidence="7" key="2">
    <citation type="submission" date="2025-09" db="UniProtKB">
        <authorList>
            <consortium name="Ensembl"/>
        </authorList>
    </citation>
    <scope>IDENTIFICATION</scope>
</reference>
<evidence type="ECO:0000256" key="3">
    <source>
        <dbReference type="ARBA" id="ARBA00023242"/>
    </source>
</evidence>
<feature type="domain" description="HIN-200" evidence="6">
    <location>
        <begin position="170"/>
        <end position="370"/>
    </location>
</feature>
<evidence type="ECO:0008006" key="9">
    <source>
        <dbReference type="Google" id="ProtNLM"/>
    </source>
</evidence>
<dbReference type="Pfam" id="PF02758">
    <property type="entry name" value="PYRIN"/>
    <property type="match status" value="1"/>
</dbReference>
<comment type="similarity">
    <text evidence="2">Belongs to the HIN-200 family.</text>
</comment>
<dbReference type="GO" id="GO:0035458">
    <property type="term" value="P:cellular response to interferon-beta"/>
    <property type="evidence" value="ECO:0007669"/>
    <property type="project" value="InterPro"/>
</dbReference>
<feature type="region of interest" description="Disordered" evidence="4">
    <location>
        <begin position="98"/>
        <end position="139"/>
    </location>
</feature>
<dbReference type="GO" id="GO:0005730">
    <property type="term" value="C:nucleolus"/>
    <property type="evidence" value="ECO:0007669"/>
    <property type="project" value="TreeGrafter"/>
</dbReference>
<comment type="subcellular location">
    <subcellularLocation>
        <location evidence="1">Nucleus</location>
    </subcellularLocation>
</comment>
<accession>A0A8C9Q6I3</accession>
<dbReference type="SUPFAM" id="SSF159141">
    <property type="entry name" value="HIN-2000 domain-like"/>
    <property type="match status" value="2"/>
</dbReference>
<proteinExistence type="inferred from homology"/>
<dbReference type="InterPro" id="IPR012340">
    <property type="entry name" value="NA-bd_OB-fold"/>
</dbReference>
<reference evidence="7" key="1">
    <citation type="submission" date="2025-08" db="UniProtKB">
        <authorList>
            <consortium name="Ensembl"/>
        </authorList>
    </citation>
    <scope>IDENTIFICATION</scope>
</reference>